<sequence>MTFGEGLFAVARVGPGGLDVGVYHLEESGLTGRWTGGGGIGAEVIGEAFGEPPDLGAWPEDAVFEVTGEGPDGTEYQGFLQAKPWNGAVVLRWTVGEEQIPGGALPVGDWLVAGFNEGTYGVSVYSREESGWRGRWYAPGNGAFGEESLAPYSE</sequence>
<evidence type="ECO:0000313" key="2">
    <source>
        <dbReference type="Proteomes" id="UP000177187"/>
    </source>
</evidence>
<comment type="caution">
    <text evidence="1">The sequence shown here is derived from an EMBL/GenBank/DDBJ whole genome shotgun (WGS) entry which is preliminary data.</text>
</comment>
<organism evidence="1 2">
    <name type="scientific">Candidatus Coatesbacteria bacterium RBG_13_66_14</name>
    <dbReference type="NCBI Taxonomy" id="1817816"/>
    <lineage>
        <taxon>Bacteria</taxon>
        <taxon>Candidatus Coatesiibacteriota</taxon>
    </lineage>
</organism>
<dbReference type="AlphaFoldDB" id="A0A1F5F6M8"/>
<accession>A0A1F5F6M8</accession>
<dbReference type="EMBL" id="MFAF01000077">
    <property type="protein sequence ID" value="OGD75321.1"/>
    <property type="molecule type" value="Genomic_DNA"/>
</dbReference>
<proteinExistence type="predicted"/>
<dbReference type="Proteomes" id="UP000177187">
    <property type="component" value="Unassembled WGS sequence"/>
</dbReference>
<evidence type="ECO:0000313" key="1">
    <source>
        <dbReference type="EMBL" id="OGD75321.1"/>
    </source>
</evidence>
<protein>
    <submittedName>
        <fullName evidence="1">Uncharacterized protein</fullName>
    </submittedName>
</protein>
<name>A0A1F5F6M8_9BACT</name>
<gene>
    <name evidence="1" type="ORF">A2Y64_05505</name>
</gene>
<reference evidence="1 2" key="1">
    <citation type="journal article" date="2016" name="Nat. Commun.">
        <title>Thousands of microbial genomes shed light on interconnected biogeochemical processes in an aquifer system.</title>
        <authorList>
            <person name="Anantharaman K."/>
            <person name="Brown C.T."/>
            <person name="Hug L.A."/>
            <person name="Sharon I."/>
            <person name="Castelle C.J."/>
            <person name="Probst A.J."/>
            <person name="Thomas B.C."/>
            <person name="Singh A."/>
            <person name="Wilkins M.J."/>
            <person name="Karaoz U."/>
            <person name="Brodie E.L."/>
            <person name="Williams K.H."/>
            <person name="Hubbard S.S."/>
            <person name="Banfield J.F."/>
        </authorList>
    </citation>
    <scope>NUCLEOTIDE SEQUENCE [LARGE SCALE GENOMIC DNA]</scope>
</reference>